<keyword evidence="2" id="KW-1185">Reference proteome</keyword>
<dbReference type="Proteomes" id="UP000568380">
    <property type="component" value="Unassembled WGS sequence"/>
</dbReference>
<protein>
    <submittedName>
        <fullName evidence="1">Uncharacterized protein</fullName>
    </submittedName>
</protein>
<accession>A0A7W8ABX1</accession>
<dbReference type="Pfam" id="PF19450">
    <property type="entry name" value="DUF5988"/>
    <property type="match status" value="1"/>
</dbReference>
<proteinExistence type="predicted"/>
<dbReference type="InterPro" id="IPR046030">
    <property type="entry name" value="DUF5988"/>
</dbReference>
<dbReference type="AlphaFoldDB" id="A0A7W8ABX1"/>
<evidence type="ECO:0000313" key="1">
    <source>
        <dbReference type="EMBL" id="MBB5082759.1"/>
    </source>
</evidence>
<dbReference type="RefSeq" id="WP_184971259.1">
    <property type="nucleotide sequence ID" value="NZ_JACHIN010000014.1"/>
</dbReference>
<sequence length="71" mass="7995">MSQSQFKVILLGGPPHLPADRRIQRVVAVEETFKLPLGAGYEHFRHQGENTSVDGEDLPVMRWVMHTAIAE</sequence>
<organism evidence="1 2">
    <name type="scientific">Nonomuraea endophytica</name>
    <dbReference type="NCBI Taxonomy" id="714136"/>
    <lineage>
        <taxon>Bacteria</taxon>
        <taxon>Bacillati</taxon>
        <taxon>Actinomycetota</taxon>
        <taxon>Actinomycetes</taxon>
        <taxon>Streptosporangiales</taxon>
        <taxon>Streptosporangiaceae</taxon>
        <taxon>Nonomuraea</taxon>
    </lineage>
</organism>
<comment type="caution">
    <text evidence="1">The sequence shown here is derived from an EMBL/GenBank/DDBJ whole genome shotgun (WGS) entry which is preliminary data.</text>
</comment>
<name>A0A7W8ABX1_9ACTN</name>
<reference evidence="1 2" key="1">
    <citation type="submission" date="2020-08" db="EMBL/GenBank/DDBJ databases">
        <title>Genomic Encyclopedia of Type Strains, Phase IV (KMG-IV): sequencing the most valuable type-strain genomes for metagenomic binning, comparative biology and taxonomic classification.</title>
        <authorList>
            <person name="Goeker M."/>
        </authorList>
    </citation>
    <scope>NUCLEOTIDE SEQUENCE [LARGE SCALE GENOMIC DNA]</scope>
    <source>
        <strain evidence="1 2">DSM 45385</strain>
    </source>
</reference>
<gene>
    <name evidence="1" type="ORF">HNR40_008255</name>
</gene>
<evidence type="ECO:0000313" key="2">
    <source>
        <dbReference type="Proteomes" id="UP000568380"/>
    </source>
</evidence>
<dbReference type="EMBL" id="JACHIN010000014">
    <property type="protein sequence ID" value="MBB5082759.1"/>
    <property type="molecule type" value="Genomic_DNA"/>
</dbReference>